<feature type="transmembrane region" description="Helical" evidence="6">
    <location>
        <begin position="83"/>
        <end position="104"/>
    </location>
</feature>
<evidence type="ECO:0000256" key="6">
    <source>
        <dbReference type="SAM" id="Phobius"/>
    </source>
</evidence>
<feature type="transmembrane region" description="Helical" evidence="6">
    <location>
        <begin position="210"/>
        <end position="236"/>
    </location>
</feature>
<accession>A0A7R9GIG4</accession>
<evidence type="ECO:0000256" key="2">
    <source>
        <dbReference type="ARBA" id="ARBA00022692"/>
    </source>
</evidence>
<dbReference type="PANTHER" id="PTHR11785:SF528">
    <property type="entry name" value="AMINO ACID TRANSPORTER PROTEIN JHI-21"/>
    <property type="match status" value="1"/>
</dbReference>
<evidence type="ECO:0000256" key="4">
    <source>
        <dbReference type="ARBA" id="ARBA00023136"/>
    </source>
</evidence>
<evidence type="ECO:0000256" key="3">
    <source>
        <dbReference type="ARBA" id="ARBA00022989"/>
    </source>
</evidence>
<proteinExistence type="predicted"/>
<feature type="transmembrane region" description="Helical" evidence="6">
    <location>
        <begin position="344"/>
        <end position="362"/>
    </location>
</feature>
<feature type="transmembrane region" description="Helical" evidence="6">
    <location>
        <begin position="316"/>
        <end position="338"/>
    </location>
</feature>
<comment type="subcellular location">
    <subcellularLocation>
        <location evidence="1">Membrane</location>
        <topology evidence="1">Multi-pass membrane protein</topology>
    </subcellularLocation>
</comment>
<dbReference type="PIRSF" id="PIRSF006060">
    <property type="entry name" value="AA_transporter"/>
    <property type="match status" value="1"/>
</dbReference>
<evidence type="ECO:0000256" key="1">
    <source>
        <dbReference type="ARBA" id="ARBA00004141"/>
    </source>
</evidence>
<evidence type="ECO:0000313" key="7">
    <source>
        <dbReference type="EMBL" id="CAD7282275.1"/>
    </source>
</evidence>
<dbReference type="EMBL" id="CAJPEX010003674">
    <property type="protein sequence ID" value="CAG0922427.1"/>
    <property type="molecule type" value="Genomic_DNA"/>
</dbReference>
<dbReference type="GO" id="GO:0015179">
    <property type="term" value="F:L-amino acid transmembrane transporter activity"/>
    <property type="evidence" value="ECO:0007669"/>
    <property type="project" value="TreeGrafter"/>
</dbReference>
<feature type="non-terminal residue" evidence="7">
    <location>
        <position position="1"/>
    </location>
</feature>
<dbReference type="FunFam" id="1.20.1740.10:FF:000095">
    <property type="entry name" value="B(0,+)-type amino acid transporter 1-like"/>
    <property type="match status" value="1"/>
</dbReference>
<sequence>YSYILVAFGPFPAFLKLWVELIIIRPAIQTVVALTFAEYATKPFFADCEAPANANRLLAAACLCLLTYINCASTKAATRVQDIFSFAKVGALIVIIIAGVFHMAQVRKSPSALSELHPLGKSSLGEFLKFLDCPIEILFHSVLFQAVDVIKGDEFIRNLPRAIYISMPLVTLIYMLTNLAYFAVVSDAEIRASPATAISFGVRMFGSWSWIISVFVALSTFGGVNGMILVASRLFWAGAQENQLPQFFSYIHHQRETPIPTILFSCMLSLLLLAGKDIGALINYLSFVLWLSCGAAVAGLLYLRKTMPNAPRPIKVSLVWPFLFLIACAFLVFFPLYASPGDTGMGLLIMMTGVPVYFTFVYKHRFSERISKKFQWFANFQQKLLLLLKPATEEEMVPLRSKGGVTDDDDDDDEPVKLAKSNDDSDDSNIVTKRVVN</sequence>
<dbReference type="Pfam" id="PF13520">
    <property type="entry name" value="AA_permease_2"/>
    <property type="match status" value="1"/>
</dbReference>
<evidence type="ECO:0000256" key="5">
    <source>
        <dbReference type="SAM" id="MobiDB-lite"/>
    </source>
</evidence>
<gene>
    <name evidence="7" type="ORF">NMOB1V02_LOCUS9904</name>
</gene>
<reference evidence="7" key="1">
    <citation type="submission" date="2020-11" db="EMBL/GenBank/DDBJ databases">
        <authorList>
            <person name="Tran Van P."/>
        </authorList>
    </citation>
    <scope>NUCLEOTIDE SEQUENCE</scope>
</reference>
<evidence type="ECO:0000313" key="8">
    <source>
        <dbReference type="Proteomes" id="UP000678499"/>
    </source>
</evidence>
<feature type="transmembrane region" description="Helical" evidence="6">
    <location>
        <begin position="162"/>
        <end position="184"/>
    </location>
</feature>
<keyword evidence="2 6" id="KW-0812">Transmembrane</keyword>
<dbReference type="AlphaFoldDB" id="A0A7R9GIG4"/>
<keyword evidence="3 6" id="KW-1133">Transmembrane helix</keyword>
<keyword evidence="8" id="KW-1185">Reference proteome</keyword>
<dbReference type="OrthoDB" id="10062876at2759"/>
<dbReference type="EMBL" id="OA885711">
    <property type="protein sequence ID" value="CAD7282275.1"/>
    <property type="molecule type" value="Genomic_DNA"/>
</dbReference>
<keyword evidence="4 6" id="KW-0472">Membrane</keyword>
<dbReference type="InterPro" id="IPR050598">
    <property type="entry name" value="AminoAcid_Transporter"/>
</dbReference>
<dbReference type="Gene3D" id="1.20.1740.10">
    <property type="entry name" value="Amino acid/polyamine transporter I"/>
    <property type="match status" value="1"/>
</dbReference>
<name>A0A7R9GIG4_9CRUS</name>
<protein>
    <submittedName>
        <fullName evidence="7">Uncharacterized protein</fullName>
    </submittedName>
</protein>
<dbReference type="InterPro" id="IPR002293">
    <property type="entry name" value="AA/rel_permease1"/>
</dbReference>
<feature type="transmembrane region" description="Helical" evidence="6">
    <location>
        <begin position="281"/>
        <end position="304"/>
    </location>
</feature>
<dbReference type="Proteomes" id="UP000678499">
    <property type="component" value="Unassembled WGS sequence"/>
</dbReference>
<feature type="region of interest" description="Disordered" evidence="5">
    <location>
        <begin position="399"/>
        <end position="437"/>
    </location>
</feature>
<dbReference type="PANTHER" id="PTHR11785">
    <property type="entry name" value="AMINO ACID TRANSPORTER"/>
    <property type="match status" value="1"/>
</dbReference>
<organism evidence="7">
    <name type="scientific">Notodromas monacha</name>
    <dbReference type="NCBI Taxonomy" id="399045"/>
    <lineage>
        <taxon>Eukaryota</taxon>
        <taxon>Metazoa</taxon>
        <taxon>Ecdysozoa</taxon>
        <taxon>Arthropoda</taxon>
        <taxon>Crustacea</taxon>
        <taxon>Oligostraca</taxon>
        <taxon>Ostracoda</taxon>
        <taxon>Podocopa</taxon>
        <taxon>Podocopida</taxon>
        <taxon>Cypridocopina</taxon>
        <taxon>Cypridoidea</taxon>
        <taxon>Cyprididae</taxon>
        <taxon>Notodromas</taxon>
    </lineage>
</organism>
<dbReference type="GO" id="GO:0016020">
    <property type="term" value="C:membrane"/>
    <property type="evidence" value="ECO:0007669"/>
    <property type="project" value="UniProtKB-SubCell"/>
</dbReference>